<keyword evidence="1" id="KW-1133">Transmembrane helix</keyword>
<proteinExistence type="predicted"/>
<protein>
    <submittedName>
        <fullName evidence="2">Uncharacterized protein</fullName>
    </submittedName>
</protein>
<feature type="transmembrane region" description="Helical" evidence="1">
    <location>
        <begin position="20"/>
        <end position="41"/>
    </location>
</feature>
<dbReference type="Pfam" id="PF20337">
    <property type="entry name" value="DUF6632"/>
    <property type="match status" value="1"/>
</dbReference>
<feature type="transmembrane region" description="Helical" evidence="1">
    <location>
        <begin position="110"/>
        <end position="128"/>
    </location>
</feature>
<evidence type="ECO:0000313" key="3">
    <source>
        <dbReference type="Proteomes" id="UP001620339"/>
    </source>
</evidence>
<keyword evidence="1" id="KW-0812">Transmembrane</keyword>
<sequence>MTTLPYSIEPAGEGTMSREWALKIVMVVSGLLFLAAVYPLAMSLWQWQHVDVLMPMFLSLYVTLGAFLLMAVRNPSEHRSLIGFAAWSSFAHAGVMLVQAYGNVAGRPELFGMSAILIVIGVPLIVLMPRKPSTASAVASRV</sequence>
<name>A0ABW8JAE7_9GAMM</name>
<gene>
    <name evidence="2" type="ORF">ISP25_19595</name>
</gene>
<feature type="transmembrane region" description="Helical" evidence="1">
    <location>
        <begin position="84"/>
        <end position="104"/>
    </location>
</feature>
<keyword evidence="1" id="KW-0472">Membrane</keyword>
<reference evidence="2 3" key="1">
    <citation type="submission" date="2020-10" db="EMBL/GenBank/DDBJ databases">
        <title>Phylogeny of dyella-like bacteria.</title>
        <authorList>
            <person name="Fu J."/>
        </authorList>
    </citation>
    <scope>NUCLEOTIDE SEQUENCE [LARGE SCALE GENOMIC DNA]</scope>
    <source>
        <strain evidence="2 3">KACC 19113</strain>
    </source>
</reference>
<evidence type="ECO:0000313" key="2">
    <source>
        <dbReference type="EMBL" id="MFK2879281.1"/>
    </source>
</evidence>
<dbReference type="EMBL" id="JADIKK010000008">
    <property type="protein sequence ID" value="MFK2879281.1"/>
    <property type="molecule type" value="Genomic_DNA"/>
</dbReference>
<dbReference type="RefSeq" id="WP_404616104.1">
    <property type="nucleotide sequence ID" value="NZ_JADIKK010000008.1"/>
</dbReference>
<keyword evidence="3" id="KW-1185">Reference proteome</keyword>
<feature type="transmembrane region" description="Helical" evidence="1">
    <location>
        <begin position="53"/>
        <end position="72"/>
    </location>
</feature>
<dbReference type="InterPro" id="IPR046572">
    <property type="entry name" value="DUF6632"/>
</dbReference>
<comment type="caution">
    <text evidence="2">The sequence shown here is derived from an EMBL/GenBank/DDBJ whole genome shotgun (WGS) entry which is preliminary data.</text>
</comment>
<accession>A0ABW8JAE7</accession>
<evidence type="ECO:0000256" key="1">
    <source>
        <dbReference type="SAM" id="Phobius"/>
    </source>
</evidence>
<dbReference type="Proteomes" id="UP001620339">
    <property type="component" value="Unassembled WGS sequence"/>
</dbReference>
<organism evidence="2 3">
    <name type="scientific">Rhodanobacter hydrolyticus</name>
    <dbReference type="NCBI Taxonomy" id="2250595"/>
    <lineage>
        <taxon>Bacteria</taxon>
        <taxon>Pseudomonadati</taxon>
        <taxon>Pseudomonadota</taxon>
        <taxon>Gammaproteobacteria</taxon>
        <taxon>Lysobacterales</taxon>
        <taxon>Rhodanobacteraceae</taxon>
        <taxon>Rhodanobacter</taxon>
    </lineage>
</organism>